<keyword evidence="2" id="KW-0645">Protease</keyword>
<dbReference type="Pfam" id="PF00089">
    <property type="entry name" value="Trypsin"/>
    <property type="match status" value="1"/>
</dbReference>
<evidence type="ECO:0000256" key="1">
    <source>
        <dbReference type="ARBA" id="ARBA00023157"/>
    </source>
</evidence>
<evidence type="ECO:0000256" key="4">
    <source>
        <dbReference type="SAM" id="SignalP"/>
    </source>
</evidence>
<sequence>MRLFSTVLTLTTPLQIYALSTENTIQRHDLDVVNAPMRFLKPYIYNSAKPNIKHKIRPVLLKRKDKKENKDEKKNEKEEKKDKKKKKNKKNRDKDESATGKMRIIGGVDAETGLRQNLFGYPFTVMVTDLTTGIICGGSLISDMWIVTAAHCLAESALSDVRVLVGSKTINDRLGIPKPLTTIQKGYIHKDYNTDTQLNDICVIKLSKPVNIRPVKIDTRPIGDDMPLRALGWGITHNESSSPSNTLKQVDLRTVSKAECQRRYTIFAGNGIGTQICTGNTPGKDTCLGDSGGPLIRQLDPTGDNWALVGLTSFGAWLNNSKTMGVCGSDDVVGVYTNVYKHIGFITAATNLTRSQITI</sequence>
<dbReference type="PANTHER" id="PTHR24260:SF136">
    <property type="entry name" value="GH08193P-RELATED"/>
    <property type="match status" value="1"/>
</dbReference>
<keyword evidence="4" id="KW-0732">Signal</keyword>
<comment type="caution">
    <text evidence="6">The sequence shown here is derived from an EMBL/GenBank/DDBJ whole genome shotgun (WGS) entry which is preliminary data.</text>
</comment>
<dbReference type="STRING" id="61424.A0A2T9Z233"/>
<dbReference type="PRINTS" id="PR00722">
    <property type="entry name" value="CHYMOTRYPSIN"/>
</dbReference>
<evidence type="ECO:0000259" key="5">
    <source>
        <dbReference type="PROSITE" id="PS50240"/>
    </source>
</evidence>
<dbReference type="PROSITE" id="PS50240">
    <property type="entry name" value="TRYPSIN_DOM"/>
    <property type="match status" value="1"/>
</dbReference>
<feature type="signal peptide" evidence="4">
    <location>
        <begin position="1"/>
        <end position="18"/>
    </location>
</feature>
<dbReference type="InterPro" id="IPR051333">
    <property type="entry name" value="CLIP_Serine_Protease"/>
</dbReference>
<protein>
    <recommendedName>
        <fullName evidence="5">Peptidase S1 domain-containing protein</fullName>
    </recommendedName>
</protein>
<dbReference type="InterPro" id="IPR033116">
    <property type="entry name" value="TRYPSIN_SER"/>
</dbReference>
<dbReference type="PANTHER" id="PTHR24260">
    <property type="match status" value="1"/>
</dbReference>
<dbReference type="SMART" id="SM00020">
    <property type="entry name" value="Tryp_SPc"/>
    <property type="match status" value="1"/>
</dbReference>
<dbReference type="InterPro" id="IPR009003">
    <property type="entry name" value="Peptidase_S1_PA"/>
</dbReference>
<evidence type="ECO:0000256" key="3">
    <source>
        <dbReference type="SAM" id="MobiDB-lite"/>
    </source>
</evidence>
<feature type="compositionally biased region" description="Basic and acidic residues" evidence="3">
    <location>
        <begin position="66"/>
        <end position="81"/>
    </location>
</feature>
<feature type="compositionally biased region" description="Basic residues" evidence="3">
    <location>
        <begin position="82"/>
        <end position="91"/>
    </location>
</feature>
<keyword evidence="2" id="KW-0720">Serine protease</keyword>
<dbReference type="OrthoDB" id="6380398at2759"/>
<dbReference type="InterPro" id="IPR018114">
    <property type="entry name" value="TRYPSIN_HIS"/>
</dbReference>
<feature type="compositionally biased region" description="Basic residues" evidence="3">
    <location>
        <begin position="56"/>
        <end position="65"/>
    </location>
</feature>
<evidence type="ECO:0000256" key="2">
    <source>
        <dbReference type="RuleBase" id="RU363034"/>
    </source>
</evidence>
<dbReference type="GO" id="GO:0006508">
    <property type="term" value="P:proteolysis"/>
    <property type="evidence" value="ECO:0007669"/>
    <property type="project" value="UniProtKB-KW"/>
</dbReference>
<dbReference type="InterPro" id="IPR001314">
    <property type="entry name" value="Peptidase_S1A"/>
</dbReference>
<keyword evidence="2" id="KW-0378">Hydrolase</keyword>
<proteinExistence type="predicted"/>
<feature type="domain" description="Peptidase S1" evidence="5">
    <location>
        <begin position="104"/>
        <end position="351"/>
    </location>
</feature>
<feature type="region of interest" description="Disordered" evidence="3">
    <location>
        <begin position="56"/>
        <end position="98"/>
    </location>
</feature>
<dbReference type="Gene3D" id="2.40.10.10">
    <property type="entry name" value="Trypsin-like serine proteases"/>
    <property type="match status" value="1"/>
</dbReference>
<dbReference type="InterPro" id="IPR043504">
    <property type="entry name" value="Peptidase_S1_PA_chymotrypsin"/>
</dbReference>
<evidence type="ECO:0000313" key="7">
    <source>
        <dbReference type="Proteomes" id="UP000245699"/>
    </source>
</evidence>
<gene>
    <name evidence="6" type="ORF">BB559_001406</name>
</gene>
<reference evidence="6 7" key="1">
    <citation type="journal article" date="2018" name="MBio">
        <title>Comparative Genomics Reveals the Core Gene Toolbox for the Fungus-Insect Symbiosis.</title>
        <authorList>
            <person name="Wang Y."/>
            <person name="Stata M."/>
            <person name="Wang W."/>
            <person name="Stajich J.E."/>
            <person name="White M.M."/>
            <person name="Moncalvo J.M."/>
        </authorList>
    </citation>
    <scope>NUCLEOTIDE SEQUENCE [LARGE SCALE GENOMIC DNA]</scope>
    <source>
        <strain evidence="6 7">AUS-77-4</strain>
    </source>
</reference>
<dbReference type="FunFam" id="2.40.10.10:FF:000068">
    <property type="entry name" value="transmembrane protease serine 2"/>
    <property type="match status" value="1"/>
</dbReference>
<name>A0A2T9Z233_9FUNG</name>
<dbReference type="EMBL" id="MBFT01000073">
    <property type="protein sequence ID" value="PVU98606.1"/>
    <property type="molecule type" value="Genomic_DNA"/>
</dbReference>
<keyword evidence="1" id="KW-1015">Disulfide bond</keyword>
<dbReference type="CDD" id="cd00190">
    <property type="entry name" value="Tryp_SPc"/>
    <property type="match status" value="1"/>
</dbReference>
<dbReference type="AlphaFoldDB" id="A0A2T9Z233"/>
<dbReference type="PROSITE" id="PS00135">
    <property type="entry name" value="TRYPSIN_SER"/>
    <property type="match status" value="1"/>
</dbReference>
<feature type="chain" id="PRO_5015612607" description="Peptidase S1 domain-containing protein" evidence="4">
    <location>
        <begin position="19"/>
        <end position="359"/>
    </location>
</feature>
<dbReference type="GO" id="GO:0004252">
    <property type="term" value="F:serine-type endopeptidase activity"/>
    <property type="evidence" value="ECO:0007669"/>
    <property type="project" value="InterPro"/>
</dbReference>
<dbReference type="InterPro" id="IPR001254">
    <property type="entry name" value="Trypsin_dom"/>
</dbReference>
<organism evidence="6 7">
    <name type="scientific">Furculomyces boomerangus</name>
    <dbReference type="NCBI Taxonomy" id="61424"/>
    <lineage>
        <taxon>Eukaryota</taxon>
        <taxon>Fungi</taxon>
        <taxon>Fungi incertae sedis</taxon>
        <taxon>Zoopagomycota</taxon>
        <taxon>Kickxellomycotina</taxon>
        <taxon>Harpellomycetes</taxon>
        <taxon>Harpellales</taxon>
        <taxon>Harpellaceae</taxon>
        <taxon>Furculomyces</taxon>
    </lineage>
</organism>
<dbReference type="PROSITE" id="PS00134">
    <property type="entry name" value="TRYPSIN_HIS"/>
    <property type="match status" value="1"/>
</dbReference>
<dbReference type="SUPFAM" id="SSF50494">
    <property type="entry name" value="Trypsin-like serine proteases"/>
    <property type="match status" value="1"/>
</dbReference>
<accession>A0A2T9Z233</accession>
<dbReference type="Proteomes" id="UP000245699">
    <property type="component" value="Unassembled WGS sequence"/>
</dbReference>
<keyword evidence="7" id="KW-1185">Reference proteome</keyword>
<evidence type="ECO:0000313" key="6">
    <source>
        <dbReference type="EMBL" id="PVU98606.1"/>
    </source>
</evidence>